<evidence type="ECO:0000256" key="9">
    <source>
        <dbReference type="ARBA" id="ARBA00038901"/>
    </source>
</evidence>
<evidence type="ECO:0000256" key="10">
    <source>
        <dbReference type="ARBA" id="ARBA00048174"/>
    </source>
</evidence>
<evidence type="ECO:0000256" key="11">
    <source>
        <dbReference type="ARBA" id="ARBA00048781"/>
    </source>
</evidence>
<comment type="catalytic activity">
    <reaction evidence="10">
        <text>ITP + H2O = IDP + phosphate + H(+)</text>
        <dbReference type="Rhea" id="RHEA:28330"/>
        <dbReference type="ChEBI" id="CHEBI:15377"/>
        <dbReference type="ChEBI" id="CHEBI:15378"/>
        <dbReference type="ChEBI" id="CHEBI:43474"/>
        <dbReference type="ChEBI" id="CHEBI:58280"/>
        <dbReference type="ChEBI" id="CHEBI:61402"/>
        <dbReference type="EC" id="3.6.1.73"/>
    </reaction>
</comment>
<dbReference type="Pfam" id="PF01931">
    <property type="entry name" value="NTPase_I-T"/>
    <property type="match status" value="1"/>
</dbReference>
<evidence type="ECO:0000256" key="5">
    <source>
        <dbReference type="ARBA" id="ARBA00022801"/>
    </source>
</evidence>
<keyword evidence="3" id="KW-0479">Metal-binding</keyword>
<dbReference type="Gene3D" id="3.90.950.10">
    <property type="match status" value="1"/>
</dbReference>
<dbReference type="Proteomes" id="UP000179258">
    <property type="component" value="Unassembled WGS sequence"/>
</dbReference>
<evidence type="ECO:0000313" key="13">
    <source>
        <dbReference type="EMBL" id="OHA66966.1"/>
    </source>
</evidence>
<proteinExistence type="predicted"/>
<comment type="caution">
    <text evidence="13">The sequence shown here is derived from an EMBL/GenBank/DDBJ whole genome shotgun (WGS) entry which is preliminary data.</text>
</comment>
<dbReference type="PANTHER" id="PTHR34699">
    <property type="match status" value="1"/>
</dbReference>
<evidence type="ECO:0000256" key="2">
    <source>
        <dbReference type="ARBA" id="ARBA00001946"/>
    </source>
</evidence>
<dbReference type="InterPro" id="IPR050299">
    <property type="entry name" value="YjjX_NTPase"/>
</dbReference>
<protein>
    <recommendedName>
        <fullName evidence="9">inosine/xanthosine triphosphatase</fullName>
        <ecNumber evidence="9">3.6.1.73</ecNumber>
    </recommendedName>
</protein>
<dbReference type="InterPro" id="IPR026533">
    <property type="entry name" value="NTPase/PRRC1"/>
</dbReference>
<dbReference type="GO" id="GO:0046872">
    <property type="term" value="F:metal ion binding"/>
    <property type="evidence" value="ECO:0007669"/>
    <property type="project" value="UniProtKB-KW"/>
</dbReference>
<keyword evidence="7" id="KW-0546">Nucleotide metabolism</keyword>
<evidence type="ECO:0000256" key="4">
    <source>
        <dbReference type="ARBA" id="ARBA00022741"/>
    </source>
</evidence>
<keyword evidence="4" id="KW-0547">Nucleotide-binding</keyword>
<dbReference type="GO" id="GO:0000166">
    <property type="term" value="F:nucleotide binding"/>
    <property type="evidence" value="ECO:0007669"/>
    <property type="project" value="UniProtKB-KW"/>
</dbReference>
<evidence type="ECO:0000256" key="8">
    <source>
        <dbReference type="ARBA" id="ARBA00023211"/>
    </source>
</evidence>
<evidence type="ECO:0000256" key="3">
    <source>
        <dbReference type="ARBA" id="ARBA00022723"/>
    </source>
</evidence>
<name>A0A1G2R282_9BACT</name>
<keyword evidence="6" id="KW-0460">Magnesium</keyword>
<dbReference type="GO" id="GO:0006772">
    <property type="term" value="P:thiamine metabolic process"/>
    <property type="evidence" value="ECO:0007669"/>
    <property type="project" value="TreeGrafter"/>
</dbReference>
<comment type="catalytic activity">
    <reaction evidence="11">
        <text>XTP + H2O = XDP + phosphate + H(+)</text>
        <dbReference type="Rhea" id="RHEA:28406"/>
        <dbReference type="ChEBI" id="CHEBI:15377"/>
        <dbReference type="ChEBI" id="CHEBI:15378"/>
        <dbReference type="ChEBI" id="CHEBI:43474"/>
        <dbReference type="ChEBI" id="CHEBI:59884"/>
        <dbReference type="ChEBI" id="CHEBI:61314"/>
        <dbReference type="EC" id="3.6.1.73"/>
    </reaction>
</comment>
<dbReference type="SUPFAM" id="SSF52972">
    <property type="entry name" value="ITPase-like"/>
    <property type="match status" value="1"/>
</dbReference>
<dbReference type="EC" id="3.6.1.73" evidence="9"/>
<dbReference type="GO" id="GO:0103023">
    <property type="term" value="F:ITPase activity"/>
    <property type="evidence" value="ECO:0007669"/>
    <property type="project" value="UniProtKB-EC"/>
</dbReference>
<evidence type="ECO:0000313" key="14">
    <source>
        <dbReference type="Proteomes" id="UP000179258"/>
    </source>
</evidence>
<keyword evidence="8" id="KW-0464">Manganese</keyword>
<evidence type="ECO:0000259" key="12">
    <source>
        <dbReference type="Pfam" id="PF01931"/>
    </source>
</evidence>
<evidence type="ECO:0000256" key="6">
    <source>
        <dbReference type="ARBA" id="ARBA00022842"/>
    </source>
</evidence>
<accession>A0A1G2R282</accession>
<feature type="domain" description="Non-canonical purine NTP phosphatase/PRRC1" evidence="12">
    <location>
        <begin position="6"/>
        <end position="170"/>
    </location>
</feature>
<dbReference type="InterPro" id="IPR029001">
    <property type="entry name" value="ITPase-like_fam"/>
</dbReference>
<reference evidence="13 14" key="1">
    <citation type="journal article" date="2016" name="Nat. Commun.">
        <title>Thousands of microbial genomes shed light on interconnected biogeochemical processes in an aquifer system.</title>
        <authorList>
            <person name="Anantharaman K."/>
            <person name="Brown C.T."/>
            <person name="Hug L.A."/>
            <person name="Sharon I."/>
            <person name="Castelle C.J."/>
            <person name="Probst A.J."/>
            <person name="Thomas B.C."/>
            <person name="Singh A."/>
            <person name="Wilkins M.J."/>
            <person name="Karaoz U."/>
            <person name="Brodie E.L."/>
            <person name="Williams K.H."/>
            <person name="Hubbard S.S."/>
            <person name="Banfield J.F."/>
        </authorList>
    </citation>
    <scope>NUCLEOTIDE SEQUENCE [LARGE SCALE GENOMIC DNA]</scope>
</reference>
<comment type="cofactor">
    <cofactor evidence="2">
        <name>Mg(2+)</name>
        <dbReference type="ChEBI" id="CHEBI:18420"/>
    </cofactor>
</comment>
<gene>
    <name evidence="13" type="ORF">A3D59_01760</name>
</gene>
<sequence>MRINSGSKNKIKIDALKEILFDYPYFKNAEIEAVEAPSGVANQPKSLEETISGAMNRAKKAFANCDYSFGLESGLMAVPHTKTGFMDVCVCAIFDGKEFHFGLSSAWEVPASVVRYILEDGLDMNEAAVKAGLTDNPKVGSAEGLIGIMTAGRLPRKEYTKEAIRMALIHMDGE</sequence>
<dbReference type="PANTHER" id="PTHR34699:SF2">
    <property type="entry name" value="NON-CANONICAL PURINE NTP PHOSPHATASE_PRRC1 DOMAIN-CONTAINING PROTEIN"/>
    <property type="match status" value="1"/>
</dbReference>
<dbReference type="NCBIfam" id="TIGR00258">
    <property type="entry name" value="inosine/xanthosine triphosphatase"/>
    <property type="match status" value="1"/>
</dbReference>
<dbReference type="AlphaFoldDB" id="A0A1G2R282"/>
<evidence type="ECO:0000256" key="7">
    <source>
        <dbReference type="ARBA" id="ARBA00023080"/>
    </source>
</evidence>
<dbReference type="EMBL" id="MHTX01000048">
    <property type="protein sequence ID" value="OHA66966.1"/>
    <property type="molecule type" value="Genomic_DNA"/>
</dbReference>
<dbReference type="InterPro" id="IPR002786">
    <property type="entry name" value="Non_canon_purine_NTPase"/>
</dbReference>
<dbReference type="GO" id="GO:0009117">
    <property type="term" value="P:nucleotide metabolic process"/>
    <property type="evidence" value="ECO:0007669"/>
    <property type="project" value="UniProtKB-KW"/>
</dbReference>
<comment type="cofactor">
    <cofactor evidence="1">
        <name>Mn(2+)</name>
        <dbReference type="ChEBI" id="CHEBI:29035"/>
    </cofactor>
</comment>
<evidence type="ECO:0000256" key="1">
    <source>
        <dbReference type="ARBA" id="ARBA00001936"/>
    </source>
</evidence>
<organism evidence="13 14">
    <name type="scientific">Candidatus Wildermuthbacteria bacterium RIFCSPHIGHO2_02_FULL_47_17</name>
    <dbReference type="NCBI Taxonomy" id="1802452"/>
    <lineage>
        <taxon>Bacteria</taxon>
        <taxon>Candidatus Wildermuthiibacteriota</taxon>
    </lineage>
</organism>
<keyword evidence="5" id="KW-0378">Hydrolase</keyword>